<organism evidence="2 3">
    <name type="scientific">Dendrothele bispora (strain CBS 962.96)</name>
    <dbReference type="NCBI Taxonomy" id="1314807"/>
    <lineage>
        <taxon>Eukaryota</taxon>
        <taxon>Fungi</taxon>
        <taxon>Dikarya</taxon>
        <taxon>Basidiomycota</taxon>
        <taxon>Agaricomycotina</taxon>
        <taxon>Agaricomycetes</taxon>
        <taxon>Agaricomycetidae</taxon>
        <taxon>Agaricales</taxon>
        <taxon>Agaricales incertae sedis</taxon>
        <taxon>Dendrothele</taxon>
    </lineage>
</organism>
<dbReference type="Proteomes" id="UP000297245">
    <property type="component" value="Unassembled WGS sequence"/>
</dbReference>
<keyword evidence="1" id="KW-1133">Transmembrane helix</keyword>
<dbReference type="AlphaFoldDB" id="A0A4V4HD19"/>
<protein>
    <submittedName>
        <fullName evidence="2">Uncharacterized protein</fullName>
    </submittedName>
</protein>
<evidence type="ECO:0000313" key="2">
    <source>
        <dbReference type="EMBL" id="THU85375.1"/>
    </source>
</evidence>
<reference evidence="2 3" key="1">
    <citation type="journal article" date="2019" name="Nat. Ecol. Evol.">
        <title>Megaphylogeny resolves global patterns of mushroom evolution.</title>
        <authorList>
            <person name="Varga T."/>
            <person name="Krizsan K."/>
            <person name="Foldi C."/>
            <person name="Dima B."/>
            <person name="Sanchez-Garcia M."/>
            <person name="Sanchez-Ramirez S."/>
            <person name="Szollosi G.J."/>
            <person name="Szarkandi J.G."/>
            <person name="Papp V."/>
            <person name="Albert L."/>
            <person name="Andreopoulos W."/>
            <person name="Angelini C."/>
            <person name="Antonin V."/>
            <person name="Barry K.W."/>
            <person name="Bougher N.L."/>
            <person name="Buchanan P."/>
            <person name="Buyck B."/>
            <person name="Bense V."/>
            <person name="Catcheside P."/>
            <person name="Chovatia M."/>
            <person name="Cooper J."/>
            <person name="Damon W."/>
            <person name="Desjardin D."/>
            <person name="Finy P."/>
            <person name="Geml J."/>
            <person name="Haridas S."/>
            <person name="Hughes K."/>
            <person name="Justo A."/>
            <person name="Karasinski D."/>
            <person name="Kautmanova I."/>
            <person name="Kiss B."/>
            <person name="Kocsube S."/>
            <person name="Kotiranta H."/>
            <person name="LaButti K.M."/>
            <person name="Lechner B.E."/>
            <person name="Liimatainen K."/>
            <person name="Lipzen A."/>
            <person name="Lukacs Z."/>
            <person name="Mihaltcheva S."/>
            <person name="Morgado L.N."/>
            <person name="Niskanen T."/>
            <person name="Noordeloos M.E."/>
            <person name="Ohm R.A."/>
            <person name="Ortiz-Santana B."/>
            <person name="Ovrebo C."/>
            <person name="Racz N."/>
            <person name="Riley R."/>
            <person name="Savchenko A."/>
            <person name="Shiryaev A."/>
            <person name="Soop K."/>
            <person name="Spirin V."/>
            <person name="Szebenyi C."/>
            <person name="Tomsovsky M."/>
            <person name="Tulloss R.E."/>
            <person name="Uehling J."/>
            <person name="Grigoriev I.V."/>
            <person name="Vagvolgyi C."/>
            <person name="Papp T."/>
            <person name="Martin F.M."/>
            <person name="Miettinen O."/>
            <person name="Hibbett D.S."/>
            <person name="Nagy L.G."/>
        </authorList>
    </citation>
    <scope>NUCLEOTIDE SEQUENCE [LARGE SCALE GENOMIC DNA]</scope>
    <source>
        <strain evidence="2 3">CBS 962.96</strain>
    </source>
</reference>
<evidence type="ECO:0000313" key="3">
    <source>
        <dbReference type="Proteomes" id="UP000297245"/>
    </source>
</evidence>
<dbReference type="EMBL" id="ML179549">
    <property type="protein sequence ID" value="THU85375.1"/>
    <property type="molecule type" value="Genomic_DNA"/>
</dbReference>
<accession>A0A4V4HD19</accession>
<gene>
    <name evidence="2" type="ORF">K435DRAFT_869310</name>
</gene>
<sequence>MSDFVLFVLAVVGAVALLRALTFPHEYHFLPEADGFLESTTALASWMTLFYFAVRFMSGRFVLMLVFKSDQSPEDATVDPNAMDVDEEEYFNVPLQLHTACEPAKHIPSSATQTSIEIANAVGVETAFSVDFSASPLALVGTGFGGQVWEKRTGEPRIYLEAAISEEK</sequence>
<keyword evidence="1" id="KW-0812">Transmembrane</keyword>
<keyword evidence="1" id="KW-0472">Membrane</keyword>
<proteinExistence type="predicted"/>
<evidence type="ECO:0000256" key="1">
    <source>
        <dbReference type="SAM" id="Phobius"/>
    </source>
</evidence>
<keyword evidence="3" id="KW-1185">Reference proteome</keyword>
<feature type="transmembrane region" description="Helical" evidence="1">
    <location>
        <begin position="36"/>
        <end position="54"/>
    </location>
</feature>
<name>A0A4V4HD19_DENBC</name>